<dbReference type="InterPro" id="IPR046708">
    <property type="entry name" value="DUF6781"/>
</dbReference>
<keyword evidence="2" id="KW-1185">Reference proteome</keyword>
<reference evidence="1 2" key="1">
    <citation type="submission" date="2019-12" db="EMBL/GenBank/DDBJ databases">
        <title>Comparative genomics gives insights into the taxonomy of the Azoarcus-Aromatoleum group and reveals separate origins of nif in the plant-associated Azoarcus and non-plant-associated Aromatoleum sub-groups.</title>
        <authorList>
            <person name="Lafos M."/>
            <person name="Maluk M."/>
            <person name="Batista M."/>
            <person name="Junghare M."/>
            <person name="Carmona M."/>
            <person name="Faoro H."/>
            <person name="Cruz L.M."/>
            <person name="Battistoni F."/>
            <person name="De Souza E."/>
            <person name="Pedrosa F."/>
            <person name="Chen W.-M."/>
            <person name="Poole P.S."/>
            <person name="Dixon R.A."/>
            <person name="James E.K."/>
        </authorList>
    </citation>
    <scope>NUCLEOTIDE SEQUENCE [LARGE SCALE GENOMIC DNA]</scope>
    <source>
        <strain evidence="1 2">22Lin</strain>
    </source>
</reference>
<dbReference type="RefSeq" id="WP_169259710.1">
    <property type="nucleotide sequence ID" value="NZ_WTVQ01000009.1"/>
</dbReference>
<protein>
    <submittedName>
        <fullName evidence="1">Uncharacterized protein</fullName>
    </submittedName>
</protein>
<comment type="caution">
    <text evidence="1">The sequence shown here is derived from an EMBL/GenBank/DDBJ whole genome shotgun (WGS) entry which is preliminary data.</text>
</comment>
<gene>
    <name evidence="1" type="ORF">GPA25_07255</name>
</gene>
<name>A0ABX1Q871_9RHOO</name>
<evidence type="ECO:0000313" key="1">
    <source>
        <dbReference type="EMBL" id="NMG74556.1"/>
    </source>
</evidence>
<accession>A0ABX1Q871</accession>
<proteinExistence type="predicted"/>
<sequence length="224" mass="23137">MSQDVERIEHDVQAALDGEEASIAERVRAITLRALSQGVLDAAALRKVMGAVVTGAQQGIARPGGERTAALREAVRGLDEALVSAAEATQLAVQEAASRTGEFSRESLKTAVDQLGALESQFVDTLADAAKSASGHAQATLRDLAEHARNSGTAVGGRVGSALSQLARAVPAAAREQVEGGRQTLRNEATLLASLAAGVLRGIADRLHAAPPDKTEPPPTDRSN</sequence>
<dbReference type="Pfam" id="PF20572">
    <property type="entry name" value="DUF6781"/>
    <property type="match status" value="1"/>
</dbReference>
<evidence type="ECO:0000313" key="2">
    <source>
        <dbReference type="Proteomes" id="UP000648984"/>
    </source>
</evidence>
<dbReference type="Proteomes" id="UP000648984">
    <property type="component" value="Unassembled WGS sequence"/>
</dbReference>
<dbReference type="EMBL" id="WTVQ01000009">
    <property type="protein sequence ID" value="NMG74556.1"/>
    <property type="molecule type" value="Genomic_DNA"/>
</dbReference>
<organism evidence="1 2">
    <name type="scientific">Aromatoleum diolicum</name>
    <dbReference type="NCBI Taxonomy" id="75796"/>
    <lineage>
        <taxon>Bacteria</taxon>
        <taxon>Pseudomonadati</taxon>
        <taxon>Pseudomonadota</taxon>
        <taxon>Betaproteobacteria</taxon>
        <taxon>Rhodocyclales</taxon>
        <taxon>Rhodocyclaceae</taxon>
        <taxon>Aromatoleum</taxon>
    </lineage>
</organism>